<evidence type="ECO:0000313" key="4">
    <source>
        <dbReference type="Proteomes" id="UP000823629"/>
    </source>
</evidence>
<evidence type="ECO:0000256" key="1">
    <source>
        <dbReference type="ARBA" id="ARBA00049958"/>
    </source>
</evidence>
<evidence type="ECO:0000313" key="3">
    <source>
        <dbReference type="EMBL" id="MBO8414447.1"/>
    </source>
</evidence>
<dbReference type="GO" id="GO:0016226">
    <property type="term" value="P:iron-sulfur cluster assembly"/>
    <property type="evidence" value="ECO:0007669"/>
    <property type="project" value="InterPro"/>
</dbReference>
<feature type="domain" description="NIF system FeS cluster assembly NifU C-terminal" evidence="2">
    <location>
        <begin position="23"/>
        <end position="89"/>
    </location>
</feature>
<proteinExistence type="predicted"/>
<dbReference type="GO" id="GO:0005506">
    <property type="term" value="F:iron ion binding"/>
    <property type="evidence" value="ECO:0007669"/>
    <property type="project" value="InterPro"/>
</dbReference>
<organism evidence="3 4">
    <name type="scientific">Candidatus Scatoplasma merdavium</name>
    <dbReference type="NCBI Taxonomy" id="2840932"/>
    <lineage>
        <taxon>Bacteria</taxon>
        <taxon>Bacillati</taxon>
        <taxon>Bacillota</taxon>
        <taxon>Bacilli</taxon>
        <taxon>Bacillales</taxon>
        <taxon>Candidatus Scatoplasma</taxon>
    </lineage>
</organism>
<dbReference type="InterPro" id="IPR001075">
    <property type="entry name" value="NIF_FeS_clus_asmbl_NifU_C"/>
</dbReference>
<dbReference type="Gene3D" id="3.30.300.130">
    <property type="entry name" value="Fe-S cluster assembly (FSCA)"/>
    <property type="match status" value="1"/>
</dbReference>
<name>A0A9D9D9S3_9BACL</name>
<sequence length="109" mass="12138">MTNTIDKSKLLLTPEDDPIIAQILEVLEKVSVFIRKDGGDIQFKGYWKETGIVFVSVSGACKGCMLIDSTITDGVEAILQQEVKGVNQVKVVDENYNIVDINQNKMGWF</sequence>
<dbReference type="GO" id="GO:0051536">
    <property type="term" value="F:iron-sulfur cluster binding"/>
    <property type="evidence" value="ECO:0007669"/>
    <property type="project" value="InterPro"/>
</dbReference>
<dbReference type="EMBL" id="JADING010000088">
    <property type="protein sequence ID" value="MBO8414447.1"/>
    <property type="molecule type" value="Genomic_DNA"/>
</dbReference>
<comment type="caution">
    <text evidence="3">The sequence shown here is derived from an EMBL/GenBank/DDBJ whole genome shotgun (WGS) entry which is preliminary data.</text>
</comment>
<gene>
    <name evidence="3" type="ORF">IAC78_03125</name>
</gene>
<reference evidence="3" key="2">
    <citation type="journal article" date="2021" name="PeerJ">
        <title>Extensive microbial diversity within the chicken gut microbiome revealed by metagenomics and culture.</title>
        <authorList>
            <person name="Gilroy R."/>
            <person name="Ravi A."/>
            <person name="Getino M."/>
            <person name="Pursley I."/>
            <person name="Horton D.L."/>
            <person name="Alikhan N.F."/>
            <person name="Baker D."/>
            <person name="Gharbi K."/>
            <person name="Hall N."/>
            <person name="Watson M."/>
            <person name="Adriaenssens E.M."/>
            <person name="Foster-Nyarko E."/>
            <person name="Jarju S."/>
            <person name="Secka A."/>
            <person name="Antonio M."/>
            <person name="Oren A."/>
            <person name="Chaudhuri R.R."/>
            <person name="La Ragione R."/>
            <person name="Hildebrand F."/>
            <person name="Pallen M.J."/>
        </authorList>
    </citation>
    <scope>NUCLEOTIDE SEQUENCE</scope>
    <source>
        <strain evidence="3">1748</strain>
    </source>
</reference>
<dbReference type="AlphaFoldDB" id="A0A9D9D9S3"/>
<dbReference type="SUPFAM" id="SSF117916">
    <property type="entry name" value="Fe-S cluster assembly (FSCA) domain-like"/>
    <property type="match status" value="1"/>
</dbReference>
<dbReference type="PANTHER" id="PTHR11178">
    <property type="entry name" value="IRON-SULFUR CLUSTER SCAFFOLD PROTEIN NFU-RELATED"/>
    <property type="match status" value="1"/>
</dbReference>
<dbReference type="Pfam" id="PF01106">
    <property type="entry name" value="NifU"/>
    <property type="match status" value="1"/>
</dbReference>
<protein>
    <submittedName>
        <fullName evidence="3">NifU family protein</fullName>
    </submittedName>
</protein>
<dbReference type="InterPro" id="IPR034904">
    <property type="entry name" value="FSCA_dom_sf"/>
</dbReference>
<comment type="function">
    <text evidence="1">May be involved in the formation or repair of [Fe-S] clusters present in iron-sulfur proteins.</text>
</comment>
<reference evidence="3" key="1">
    <citation type="submission" date="2020-10" db="EMBL/GenBank/DDBJ databases">
        <authorList>
            <person name="Gilroy R."/>
        </authorList>
    </citation>
    <scope>NUCLEOTIDE SEQUENCE</scope>
    <source>
        <strain evidence="3">1748</strain>
    </source>
</reference>
<evidence type="ECO:0000259" key="2">
    <source>
        <dbReference type="Pfam" id="PF01106"/>
    </source>
</evidence>
<dbReference type="Proteomes" id="UP000823629">
    <property type="component" value="Unassembled WGS sequence"/>
</dbReference>
<accession>A0A9D9D9S3</accession>